<keyword evidence="2" id="KW-0732">Signal</keyword>
<feature type="chain" id="PRO_5022854085" description="Secreted protein" evidence="2">
    <location>
        <begin position="26"/>
        <end position="74"/>
    </location>
</feature>
<comment type="caution">
    <text evidence="3">The sequence shown here is derived from an EMBL/GenBank/DDBJ whole genome shotgun (WGS) entry which is preliminary data.</text>
</comment>
<gene>
    <name evidence="3" type="ORF">Pla144_42800</name>
</gene>
<dbReference type="Proteomes" id="UP000318437">
    <property type="component" value="Unassembled WGS sequence"/>
</dbReference>
<feature type="compositionally biased region" description="Polar residues" evidence="1">
    <location>
        <begin position="47"/>
        <end position="59"/>
    </location>
</feature>
<feature type="region of interest" description="Disordered" evidence="1">
    <location>
        <begin position="34"/>
        <end position="74"/>
    </location>
</feature>
<reference evidence="3 4" key="1">
    <citation type="submission" date="2019-02" db="EMBL/GenBank/DDBJ databases">
        <title>Deep-cultivation of Planctomycetes and their phenomic and genomic characterization uncovers novel biology.</title>
        <authorList>
            <person name="Wiegand S."/>
            <person name="Jogler M."/>
            <person name="Boedeker C."/>
            <person name="Pinto D."/>
            <person name="Vollmers J."/>
            <person name="Rivas-Marin E."/>
            <person name="Kohn T."/>
            <person name="Peeters S.H."/>
            <person name="Heuer A."/>
            <person name="Rast P."/>
            <person name="Oberbeckmann S."/>
            <person name="Bunk B."/>
            <person name="Jeske O."/>
            <person name="Meyerdierks A."/>
            <person name="Storesund J.E."/>
            <person name="Kallscheuer N."/>
            <person name="Luecker S."/>
            <person name="Lage O.M."/>
            <person name="Pohl T."/>
            <person name="Merkel B.J."/>
            <person name="Hornburger P."/>
            <person name="Mueller R.-W."/>
            <person name="Bruemmer F."/>
            <person name="Labrenz M."/>
            <person name="Spormann A.M."/>
            <person name="Op Den Camp H."/>
            <person name="Overmann J."/>
            <person name="Amann R."/>
            <person name="Jetten M.S.M."/>
            <person name="Mascher T."/>
            <person name="Medema M.H."/>
            <person name="Devos D.P."/>
            <person name="Kaster A.-K."/>
            <person name="Ovreas L."/>
            <person name="Rohde M."/>
            <person name="Galperin M.Y."/>
            <person name="Jogler C."/>
        </authorList>
    </citation>
    <scope>NUCLEOTIDE SEQUENCE [LARGE SCALE GENOMIC DNA]</scope>
    <source>
        <strain evidence="3 4">Pla144</strain>
    </source>
</reference>
<evidence type="ECO:0000256" key="2">
    <source>
        <dbReference type="SAM" id="SignalP"/>
    </source>
</evidence>
<evidence type="ECO:0000256" key="1">
    <source>
        <dbReference type="SAM" id="MobiDB-lite"/>
    </source>
</evidence>
<accession>A0A5C6CJ54</accession>
<dbReference type="AlphaFoldDB" id="A0A5C6CJ54"/>
<evidence type="ECO:0008006" key="5">
    <source>
        <dbReference type="Google" id="ProtNLM"/>
    </source>
</evidence>
<name>A0A5C6CJ54_9BACT</name>
<dbReference type="EMBL" id="SJPS01000007">
    <property type="protein sequence ID" value="TWU22819.1"/>
    <property type="molecule type" value="Genomic_DNA"/>
</dbReference>
<proteinExistence type="predicted"/>
<dbReference type="RefSeq" id="WP_146452557.1">
    <property type="nucleotide sequence ID" value="NZ_SJPS01000007.1"/>
</dbReference>
<evidence type="ECO:0000313" key="3">
    <source>
        <dbReference type="EMBL" id="TWU22819.1"/>
    </source>
</evidence>
<protein>
    <recommendedName>
        <fullName evidence="5">Secreted protein</fullName>
    </recommendedName>
</protein>
<feature type="signal peptide" evidence="2">
    <location>
        <begin position="1"/>
        <end position="25"/>
    </location>
</feature>
<sequence length="74" mass="7884" precursor="true">MISCYEVLYRLLCILLCVAICGCGAAEESSIPEVTPTVEEQIASPVPCQTSESENGSQEADSDKSLETDQQAAQ</sequence>
<evidence type="ECO:0000313" key="4">
    <source>
        <dbReference type="Proteomes" id="UP000318437"/>
    </source>
</evidence>
<keyword evidence="4" id="KW-1185">Reference proteome</keyword>
<organism evidence="3 4">
    <name type="scientific">Bythopirellula polymerisocia</name>
    <dbReference type="NCBI Taxonomy" id="2528003"/>
    <lineage>
        <taxon>Bacteria</taxon>
        <taxon>Pseudomonadati</taxon>
        <taxon>Planctomycetota</taxon>
        <taxon>Planctomycetia</taxon>
        <taxon>Pirellulales</taxon>
        <taxon>Lacipirellulaceae</taxon>
        <taxon>Bythopirellula</taxon>
    </lineage>
</organism>